<organism evidence="1">
    <name type="scientific">Arundo donax</name>
    <name type="common">Giant reed</name>
    <name type="synonym">Donax arundinaceus</name>
    <dbReference type="NCBI Taxonomy" id="35708"/>
    <lineage>
        <taxon>Eukaryota</taxon>
        <taxon>Viridiplantae</taxon>
        <taxon>Streptophyta</taxon>
        <taxon>Embryophyta</taxon>
        <taxon>Tracheophyta</taxon>
        <taxon>Spermatophyta</taxon>
        <taxon>Magnoliopsida</taxon>
        <taxon>Liliopsida</taxon>
        <taxon>Poales</taxon>
        <taxon>Poaceae</taxon>
        <taxon>PACMAD clade</taxon>
        <taxon>Arundinoideae</taxon>
        <taxon>Arundineae</taxon>
        <taxon>Arundo</taxon>
    </lineage>
</organism>
<proteinExistence type="predicted"/>
<name>A0A0A8YPX3_ARUDO</name>
<dbReference type="EMBL" id="GBRH01269096">
    <property type="protein sequence ID" value="JAD28799.1"/>
    <property type="molecule type" value="Transcribed_RNA"/>
</dbReference>
<dbReference type="AlphaFoldDB" id="A0A0A8YPX3"/>
<accession>A0A0A8YPX3</accession>
<sequence>MALVNDASCSNDIISLSFKLSLM</sequence>
<reference evidence="1" key="1">
    <citation type="submission" date="2014-09" db="EMBL/GenBank/DDBJ databases">
        <authorList>
            <person name="Magalhaes I.L.F."/>
            <person name="Oliveira U."/>
            <person name="Santos F.R."/>
            <person name="Vidigal T.H.D.A."/>
            <person name="Brescovit A.D."/>
            <person name="Santos A.J."/>
        </authorList>
    </citation>
    <scope>NUCLEOTIDE SEQUENCE</scope>
    <source>
        <tissue evidence="1">Shoot tissue taken approximately 20 cm above the soil surface</tissue>
    </source>
</reference>
<evidence type="ECO:0000313" key="1">
    <source>
        <dbReference type="EMBL" id="JAD28799.1"/>
    </source>
</evidence>
<reference evidence="1" key="2">
    <citation type="journal article" date="2015" name="Data Brief">
        <title>Shoot transcriptome of the giant reed, Arundo donax.</title>
        <authorList>
            <person name="Barrero R.A."/>
            <person name="Guerrero F.D."/>
            <person name="Moolhuijzen P."/>
            <person name="Goolsby J.A."/>
            <person name="Tidwell J."/>
            <person name="Bellgard S.E."/>
            <person name="Bellgard M.I."/>
        </authorList>
    </citation>
    <scope>NUCLEOTIDE SEQUENCE</scope>
    <source>
        <tissue evidence="1">Shoot tissue taken approximately 20 cm above the soil surface</tissue>
    </source>
</reference>
<protein>
    <submittedName>
        <fullName evidence="1">Uncharacterized protein</fullName>
    </submittedName>
</protein>